<dbReference type="PROSITE" id="PS50943">
    <property type="entry name" value="HTH_CROC1"/>
    <property type="match status" value="1"/>
</dbReference>
<dbReference type="Proteomes" id="UP000234882">
    <property type="component" value="Plasmid pCBA4604-01"/>
</dbReference>
<dbReference type="CDD" id="cd00093">
    <property type="entry name" value="HTH_XRE"/>
    <property type="match status" value="1"/>
</dbReference>
<dbReference type="InterPro" id="IPR002052">
    <property type="entry name" value="DNA_methylase_N6_adenine_CS"/>
</dbReference>
<evidence type="ECO:0000313" key="3">
    <source>
        <dbReference type="Proteomes" id="UP000234882"/>
    </source>
</evidence>
<geneLocation type="plasmid" evidence="3">
    <name>pcba4604-01</name>
</geneLocation>
<dbReference type="InterPro" id="IPR010982">
    <property type="entry name" value="Lambda_DNA-bd_dom_sf"/>
</dbReference>
<sequence>MRGGGTIGSLSRCLPHLDLGWSWVPHPTLEAGAGLATLRRRQGMTQAEVAERLKISRPVIIRIEKRMQGELASLRGYASLLGFRSPIAPLRGKRRLIPAPNSADRDRVMTPPALAQEICAHFAPHLQGTLLDPARGDGAFYESFPGHLRREWCEIEAGRDFLDWREPVDWIITNPPWSLLPEFLEHSMTVADNIVFLAPLTNLTTKARLRMIDRAGFGIAELVKIDTPRDWPQSGFQLVAGWLRRGHLGDCRMSRLESHAP</sequence>
<keyword evidence="3" id="KW-1185">Reference proteome</keyword>
<dbReference type="InterPro" id="IPR001387">
    <property type="entry name" value="Cro/C1-type_HTH"/>
</dbReference>
<reference evidence="2 3" key="1">
    <citation type="submission" date="2017-12" db="EMBL/GenBank/DDBJ databases">
        <title>Genomic analysis of Paracoccus sp. CBA4604.</title>
        <authorList>
            <person name="Roh S.W."/>
            <person name="Kim J.Y."/>
            <person name="Kim J.S."/>
        </authorList>
    </citation>
    <scope>NUCLEOTIDE SEQUENCE [LARGE SCALE GENOMIC DNA]</scope>
    <source>
        <strain evidence="2 3">CBA4604</strain>
        <plasmid evidence="3">pcba4604-01</plasmid>
    </source>
</reference>
<dbReference type="GO" id="GO:0003677">
    <property type="term" value="F:DNA binding"/>
    <property type="evidence" value="ECO:0007669"/>
    <property type="project" value="InterPro"/>
</dbReference>
<evidence type="ECO:0000313" key="2">
    <source>
        <dbReference type="EMBL" id="AUM75809.1"/>
    </source>
</evidence>
<keyword evidence="2" id="KW-0614">Plasmid</keyword>
<dbReference type="Gene3D" id="3.40.50.150">
    <property type="entry name" value="Vaccinia Virus protein VP39"/>
    <property type="match status" value="1"/>
</dbReference>
<dbReference type="Gene3D" id="1.10.260.40">
    <property type="entry name" value="lambda repressor-like DNA-binding domains"/>
    <property type="match status" value="1"/>
</dbReference>
<dbReference type="SMART" id="SM00530">
    <property type="entry name" value="HTH_XRE"/>
    <property type="match status" value="1"/>
</dbReference>
<organism evidence="2 3">
    <name type="scientific">Paracoccus jeotgali</name>
    <dbReference type="NCBI Taxonomy" id="2065379"/>
    <lineage>
        <taxon>Bacteria</taxon>
        <taxon>Pseudomonadati</taxon>
        <taxon>Pseudomonadota</taxon>
        <taxon>Alphaproteobacteria</taxon>
        <taxon>Rhodobacterales</taxon>
        <taxon>Paracoccaceae</taxon>
        <taxon>Paracoccus</taxon>
    </lineage>
</organism>
<evidence type="ECO:0000259" key="1">
    <source>
        <dbReference type="PROSITE" id="PS50943"/>
    </source>
</evidence>
<name>A0A2K9MJI2_9RHOB</name>
<dbReference type="GO" id="GO:0032259">
    <property type="term" value="P:methylation"/>
    <property type="evidence" value="ECO:0007669"/>
    <property type="project" value="InterPro"/>
</dbReference>
<feature type="domain" description="HTH cro/C1-type" evidence="1">
    <location>
        <begin position="35"/>
        <end position="90"/>
    </location>
</feature>
<dbReference type="EMBL" id="CP025584">
    <property type="protein sequence ID" value="AUM75809.1"/>
    <property type="molecule type" value="Genomic_DNA"/>
</dbReference>
<dbReference type="KEGG" id="paru:CYR75_15430"/>
<gene>
    <name evidence="2" type="ORF">CYR75_15430</name>
</gene>
<dbReference type="AlphaFoldDB" id="A0A2K9MJI2"/>
<dbReference type="SUPFAM" id="SSF47413">
    <property type="entry name" value="lambda repressor-like DNA-binding domains"/>
    <property type="match status" value="1"/>
</dbReference>
<dbReference type="GO" id="GO:0008168">
    <property type="term" value="F:methyltransferase activity"/>
    <property type="evidence" value="ECO:0007669"/>
    <property type="project" value="InterPro"/>
</dbReference>
<dbReference type="PROSITE" id="PS00092">
    <property type="entry name" value="N6_MTASE"/>
    <property type="match status" value="1"/>
</dbReference>
<dbReference type="Pfam" id="PF01381">
    <property type="entry name" value="HTH_3"/>
    <property type="match status" value="1"/>
</dbReference>
<proteinExistence type="predicted"/>
<accession>A0A2K9MJI2</accession>
<dbReference type="SUPFAM" id="SSF53335">
    <property type="entry name" value="S-adenosyl-L-methionine-dependent methyltransferases"/>
    <property type="match status" value="1"/>
</dbReference>
<dbReference type="InterPro" id="IPR029063">
    <property type="entry name" value="SAM-dependent_MTases_sf"/>
</dbReference>
<protein>
    <recommendedName>
        <fullName evidence="1">HTH cro/C1-type domain-containing protein</fullName>
    </recommendedName>
</protein>